<accession>A0AAN0IMF6</accession>
<dbReference type="PANTHER" id="PTHR14365:SF1">
    <property type="entry name" value="APOPTOSIS REGULATORY PROTEIN SIVA"/>
    <property type="match status" value="1"/>
</dbReference>
<reference evidence="2" key="1">
    <citation type="journal article" date="2010" name="Nature">
        <title>The Amphimedon queenslandica genome and the evolution of animal complexity.</title>
        <authorList>
            <person name="Srivastava M."/>
            <person name="Simakov O."/>
            <person name="Chapman J."/>
            <person name="Fahey B."/>
            <person name="Gauthier M.E."/>
            <person name="Mitros T."/>
            <person name="Richards G.S."/>
            <person name="Conaco C."/>
            <person name="Dacre M."/>
            <person name="Hellsten U."/>
            <person name="Larroux C."/>
            <person name="Putnam N.H."/>
            <person name="Stanke M."/>
            <person name="Adamska M."/>
            <person name="Darling A."/>
            <person name="Degnan S.M."/>
            <person name="Oakley T.H."/>
            <person name="Plachetzki D.C."/>
            <person name="Zhai Y."/>
            <person name="Adamski M."/>
            <person name="Calcino A."/>
            <person name="Cummins S.F."/>
            <person name="Goodstein D.M."/>
            <person name="Harris C."/>
            <person name="Jackson D.J."/>
            <person name="Leys S.P."/>
            <person name="Shu S."/>
            <person name="Woodcroft B.J."/>
            <person name="Vervoort M."/>
            <person name="Kosik K.S."/>
            <person name="Manning G."/>
            <person name="Degnan B.M."/>
            <person name="Rokhsar D.S."/>
        </authorList>
    </citation>
    <scope>NUCLEOTIDE SEQUENCE [LARGE SCALE GENOMIC DNA]</scope>
</reference>
<dbReference type="GeneID" id="105312703"/>
<dbReference type="EnsemblMetazoa" id="XM_011405558.2">
    <property type="protein sequence ID" value="XP_011403860.1"/>
    <property type="gene ID" value="LOC105312703"/>
</dbReference>
<dbReference type="AlphaFoldDB" id="A0AAN0IMF6"/>
<reference evidence="1" key="2">
    <citation type="submission" date="2024-06" db="UniProtKB">
        <authorList>
            <consortium name="EnsemblMetazoa"/>
        </authorList>
    </citation>
    <scope>IDENTIFICATION</scope>
</reference>
<dbReference type="KEGG" id="aqu:105312703"/>
<evidence type="ECO:0000313" key="1">
    <source>
        <dbReference type="EnsemblMetazoa" id="XP_011403860.1"/>
    </source>
</evidence>
<evidence type="ECO:0000313" key="2">
    <source>
        <dbReference type="Proteomes" id="UP000007879"/>
    </source>
</evidence>
<dbReference type="GO" id="GO:0005175">
    <property type="term" value="F:CD27 receptor binding"/>
    <property type="evidence" value="ECO:0007669"/>
    <property type="project" value="TreeGrafter"/>
</dbReference>
<dbReference type="InterPro" id="IPR011011">
    <property type="entry name" value="Znf_FYVE_PHD"/>
</dbReference>
<dbReference type="GO" id="GO:0097191">
    <property type="term" value="P:extrinsic apoptotic signaling pathway"/>
    <property type="evidence" value="ECO:0007669"/>
    <property type="project" value="TreeGrafter"/>
</dbReference>
<dbReference type="InterPro" id="IPR022773">
    <property type="entry name" value="Siva"/>
</dbReference>
<dbReference type="Pfam" id="PF05458">
    <property type="entry name" value="Siva"/>
    <property type="match status" value="1"/>
</dbReference>
<keyword evidence="2" id="KW-1185">Reference proteome</keyword>
<protein>
    <submittedName>
        <fullName evidence="1">Uncharacterized protein</fullName>
    </submittedName>
</protein>
<dbReference type="RefSeq" id="XP_011403860.1">
    <property type="nucleotide sequence ID" value="XM_011405558.2"/>
</dbReference>
<sequence>MAAAPRKRPYPFEEYIPVQSKVHVGIKEAADEDEMERVYAHTRALLFKGANPQASQKTLESIGGMNGLVDGLNEENNPPPPPPPCFNPCPHHPFFDSIQCTDCEKRVCITNCSRSCCVCGQIFCQYCSVLK</sequence>
<organism evidence="1 2">
    <name type="scientific">Amphimedon queenslandica</name>
    <name type="common">Sponge</name>
    <dbReference type="NCBI Taxonomy" id="400682"/>
    <lineage>
        <taxon>Eukaryota</taxon>
        <taxon>Metazoa</taxon>
        <taxon>Porifera</taxon>
        <taxon>Demospongiae</taxon>
        <taxon>Heteroscleromorpha</taxon>
        <taxon>Haplosclerida</taxon>
        <taxon>Niphatidae</taxon>
        <taxon>Amphimedon</taxon>
    </lineage>
</organism>
<name>A0AAN0IMF6_AMPQE</name>
<dbReference type="PANTHER" id="PTHR14365">
    <property type="entry name" value="APOPTOSIS REGULATORY PROTEIN SIVA"/>
    <property type="match status" value="1"/>
</dbReference>
<dbReference type="SUPFAM" id="SSF57903">
    <property type="entry name" value="FYVE/PHD zinc finger"/>
    <property type="match status" value="1"/>
</dbReference>
<dbReference type="Proteomes" id="UP000007879">
    <property type="component" value="Unassembled WGS sequence"/>
</dbReference>
<proteinExistence type="predicted"/>